<feature type="compositionally biased region" description="Basic and acidic residues" evidence="1">
    <location>
        <begin position="77"/>
        <end position="90"/>
    </location>
</feature>
<feature type="compositionally biased region" description="Basic and acidic residues" evidence="1">
    <location>
        <begin position="100"/>
        <end position="149"/>
    </location>
</feature>
<organism evidence="2 3">
    <name type="scientific">Petrolisthes manimaculis</name>
    <dbReference type="NCBI Taxonomy" id="1843537"/>
    <lineage>
        <taxon>Eukaryota</taxon>
        <taxon>Metazoa</taxon>
        <taxon>Ecdysozoa</taxon>
        <taxon>Arthropoda</taxon>
        <taxon>Crustacea</taxon>
        <taxon>Multicrustacea</taxon>
        <taxon>Malacostraca</taxon>
        <taxon>Eumalacostraca</taxon>
        <taxon>Eucarida</taxon>
        <taxon>Decapoda</taxon>
        <taxon>Pleocyemata</taxon>
        <taxon>Anomura</taxon>
        <taxon>Galatheoidea</taxon>
        <taxon>Porcellanidae</taxon>
        <taxon>Petrolisthes</taxon>
    </lineage>
</organism>
<protein>
    <submittedName>
        <fullName evidence="2">Uncharacterized protein</fullName>
    </submittedName>
</protein>
<dbReference type="AlphaFoldDB" id="A0AAE1P1K4"/>
<evidence type="ECO:0000313" key="3">
    <source>
        <dbReference type="Proteomes" id="UP001292094"/>
    </source>
</evidence>
<dbReference type="EMBL" id="JAWZYT010003317">
    <property type="protein sequence ID" value="KAK4299002.1"/>
    <property type="molecule type" value="Genomic_DNA"/>
</dbReference>
<keyword evidence="3" id="KW-1185">Reference proteome</keyword>
<name>A0AAE1P1K4_9EUCA</name>
<reference evidence="2" key="1">
    <citation type="submission" date="2023-11" db="EMBL/GenBank/DDBJ databases">
        <title>Genome assemblies of two species of porcelain crab, Petrolisthes cinctipes and Petrolisthes manimaculis (Anomura: Porcellanidae).</title>
        <authorList>
            <person name="Angst P."/>
        </authorList>
    </citation>
    <scope>NUCLEOTIDE SEQUENCE</scope>
    <source>
        <strain evidence="2">PB745_02</strain>
        <tissue evidence="2">Gill</tissue>
    </source>
</reference>
<proteinExistence type="predicted"/>
<gene>
    <name evidence="2" type="ORF">Pmani_028686</name>
</gene>
<evidence type="ECO:0000313" key="2">
    <source>
        <dbReference type="EMBL" id="KAK4299002.1"/>
    </source>
</evidence>
<feature type="region of interest" description="Disordered" evidence="1">
    <location>
        <begin position="77"/>
        <end position="149"/>
    </location>
</feature>
<accession>A0AAE1P1K4</accession>
<evidence type="ECO:0000256" key="1">
    <source>
        <dbReference type="SAM" id="MobiDB-lite"/>
    </source>
</evidence>
<dbReference type="Proteomes" id="UP001292094">
    <property type="component" value="Unassembled WGS sequence"/>
</dbReference>
<sequence>MDGETETVTVTEIEVGEVRATLNISEADNDGGCRGVLSLVYRGYKGRFSQGGLAVLTGLGRDEMPCVLGQDLGWRDGWDETGWGREEEGLRQVGGEGEEERFGGEGRRGVETGRGKGETEERYEGEKGEGDRGKGRGWDGMRQEAMRWD</sequence>
<comment type="caution">
    <text evidence="2">The sequence shown here is derived from an EMBL/GenBank/DDBJ whole genome shotgun (WGS) entry which is preliminary data.</text>
</comment>